<proteinExistence type="predicted"/>
<keyword evidence="1" id="KW-0175">Coiled coil</keyword>
<evidence type="ECO:0000256" key="2">
    <source>
        <dbReference type="SAM" id="MobiDB-lite"/>
    </source>
</evidence>
<dbReference type="Proteomes" id="UP000218334">
    <property type="component" value="Unassembled WGS sequence"/>
</dbReference>
<dbReference type="InterPro" id="IPR040521">
    <property type="entry name" value="KDZ"/>
</dbReference>
<evidence type="ECO:0000313" key="5">
    <source>
        <dbReference type="Proteomes" id="UP000218334"/>
    </source>
</evidence>
<reference evidence="5" key="1">
    <citation type="journal article" date="2017" name="Nat. Ecol. Evol.">
        <title>Genome expansion and lineage-specific genetic innovations in the forest pathogenic fungi Armillaria.</title>
        <authorList>
            <person name="Sipos G."/>
            <person name="Prasanna A.N."/>
            <person name="Walter M.C."/>
            <person name="O'Connor E."/>
            <person name="Balint B."/>
            <person name="Krizsan K."/>
            <person name="Kiss B."/>
            <person name="Hess J."/>
            <person name="Varga T."/>
            <person name="Slot J."/>
            <person name="Riley R."/>
            <person name="Boka B."/>
            <person name="Rigling D."/>
            <person name="Barry K."/>
            <person name="Lee J."/>
            <person name="Mihaltcheva S."/>
            <person name="LaButti K."/>
            <person name="Lipzen A."/>
            <person name="Waldron R."/>
            <person name="Moloney N.M."/>
            <person name="Sperisen C."/>
            <person name="Kredics L."/>
            <person name="Vagvoelgyi C."/>
            <person name="Patrignani A."/>
            <person name="Fitzpatrick D."/>
            <person name="Nagy I."/>
            <person name="Doyle S."/>
            <person name="Anderson J.B."/>
            <person name="Grigoriev I.V."/>
            <person name="Gueldener U."/>
            <person name="Muensterkoetter M."/>
            <person name="Nagy L.G."/>
        </authorList>
    </citation>
    <scope>NUCLEOTIDE SEQUENCE [LARGE SCALE GENOMIC DNA]</scope>
    <source>
        <strain evidence="5">28-4</strain>
    </source>
</reference>
<dbReference type="EMBL" id="KZ293467">
    <property type="protein sequence ID" value="PBK62350.1"/>
    <property type="molecule type" value="Genomic_DNA"/>
</dbReference>
<feature type="coiled-coil region" evidence="1">
    <location>
        <begin position="417"/>
        <end position="444"/>
    </location>
</feature>
<feature type="region of interest" description="Disordered" evidence="2">
    <location>
        <begin position="645"/>
        <end position="672"/>
    </location>
</feature>
<name>A0A2H3AXV0_9AGAR</name>
<evidence type="ECO:0000256" key="1">
    <source>
        <dbReference type="SAM" id="Coils"/>
    </source>
</evidence>
<gene>
    <name evidence="4" type="ORF">ARMSODRAFT_1024951</name>
</gene>
<feature type="compositionally biased region" description="Basic and acidic residues" evidence="2">
    <location>
        <begin position="654"/>
        <end position="672"/>
    </location>
</feature>
<accession>A0A2H3AXV0</accession>
<organism evidence="4 5">
    <name type="scientific">Armillaria solidipes</name>
    <dbReference type="NCBI Taxonomy" id="1076256"/>
    <lineage>
        <taxon>Eukaryota</taxon>
        <taxon>Fungi</taxon>
        <taxon>Dikarya</taxon>
        <taxon>Basidiomycota</taxon>
        <taxon>Agaricomycotina</taxon>
        <taxon>Agaricomycetes</taxon>
        <taxon>Agaricomycetidae</taxon>
        <taxon>Agaricales</taxon>
        <taxon>Marasmiineae</taxon>
        <taxon>Physalacriaceae</taxon>
        <taxon>Armillaria</taxon>
    </lineage>
</organism>
<dbReference type="InterPro" id="IPR041457">
    <property type="entry name" value="CxC2_KDZ-assoc"/>
</dbReference>
<protein>
    <recommendedName>
        <fullName evidence="3">CxC2-like cysteine cluster KDZ transposase-associated domain-containing protein</fullName>
    </recommendedName>
</protein>
<dbReference type="Pfam" id="PF18758">
    <property type="entry name" value="KDZ"/>
    <property type="match status" value="1"/>
</dbReference>
<keyword evidence="5" id="KW-1185">Reference proteome</keyword>
<dbReference type="Pfam" id="PF18803">
    <property type="entry name" value="CxC2"/>
    <property type="match status" value="1"/>
</dbReference>
<evidence type="ECO:0000313" key="4">
    <source>
        <dbReference type="EMBL" id="PBK62350.1"/>
    </source>
</evidence>
<feature type="domain" description="CxC2-like cysteine cluster KDZ transposase-associated" evidence="3">
    <location>
        <begin position="5"/>
        <end position="60"/>
    </location>
</feature>
<dbReference type="STRING" id="1076256.A0A2H3AXV0"/>
<sequence>MSDMESHWRQIMQNGWYPVTTKDPQSCTTFECLDNFRLLNILVNVNVRDYVSVLEQSTDPMSRQWAYLKQLRRAGIGHLEDGLQSAEEGSVAVQCWACPQEGVNLPPDWEKVPEKEQYLFRLFVGMDANFCMKSRLRQWNKHKQDCPLYEGLGYQVLPKPYFEHLRNHVKEVDISTCVAFAALMQKETKMSTGLRCTGVGACVCTRHELIRPTGVGDLLKGERYANMDFVFWSALKGVWLKQVMLSYDIGCQYKINLNERWKKLPKDLQLQTDSGEAFIRLNIDVALPVWHGNDHELSCRTLYLLKYKEGSGKMDREGVKWVWPDLNQMAMQTKEMHPEVRHDALEDKGDRHNFRKNIGLGYILDRRLKLVLEESNIQDKAFDDIDSTLKEDLHAEWAAVIDAWKHNNTQPNPYMSRSKAKATVSEAEVRLKLHQDELAELAKGAQAVKGKSVTAFLTAALELEDMQYMILFTGFNTHSKWREQCPRASSGILQKAERVSGTAKDIMPRVMALIEEEEFHHDAEQVAPKAEEVRLWLPSHVPESERVFVCDNDLFDMEFQLREGQCTDALASLCTRLFTKQHLMKYWNNNVTGQYMSTRARTMIQSIGNRIKAAAAKYHRAQAAMKDLRGEEACGQFRALEKDDVAPVQEAESDDKVTRKLGRLGDRESHSQKSKLSKKDMFWIWTESGGPEDDDMVLLHESVHVEWSKALARHDQWREEVKLLREEMRRVLQSLRWEALEWHRLAEQDYTNVGEEL</sequence>
<evidence type="ECO:0000259" key="3">
    <source>
        <dbReference type="Pfam" id="PF18803"/>
    </source>
</evidence>
<dbReference type="AlphaFoldDB" id="A0A2H3AXV0"/>